<proteinExistence type="predicted"/>
<feature type="transmembrane region" description="Helical" evidence="1">
    <location>
        <begin position="12"/>
        <end position="37"/>
    </location>
</feature>
<keyword evidence="1" id="KW-0472">Membrane</keyword>
<dbReference type="KEGG" id="rhs:A3Q41_00256"/>
<dbReference type="Proteomes" id="UP000076038">
    <property type="component" value="Chromosome"/>
</dbReference>
<accession>A0A143QEU7</accession>
<dbReference type="OrthoDB" id="3699727at2"/>
<evidence type="ECO:0000313" key="2">
    <source>
        <dbReference type="EMBL" id="AMY21580.1"/>
    </source>
</evidence>
<feature type="transmembrane region" description="Helical" evidence="1">
    <location>
        <begin position="103"/>
        <end position="122"/>
    </location>
</feature>
<evidence type="ECO:0008006" key="4">
    <source>
        <dbReference type="Google" id="ProtNLM"/>
    </source>
</evidence>
<reference evidence="3" key="2">
    <citation type="submission" date="2016-04" db="EMBL/GenBank/DDBJ databases">
        <title>Complete Genome and Plasmid Sequences for Rhodococcus fascians D188 and Draft Sequences for Rhodococcus spp. Isolates PBTS 1 and PBTS 2.</title>
        <authorList>
            <person name="Stamer R."/>
            <person name="Vereecke D."/>
            <person name="Zhang Y."/>
            <person name="Schilkey F."/>
            <person name="Devitt N."/>
            <person name="Randall J."/>
        </authorList>
    </citation>
    <scope>NUCLEOTIDE SEQUENCE [LARGE SCALE GENOMIC DNA]</scope>
    <source>
        <strain evidence="3">PBTS2</strain>
    </source>
</reference>
<name>A0A143QEU7_RHOFA</name>
<reference evidence="2 3" key="1">
    <citation type="journal article" date="2016" name="Genome Announc.">
        <title>Complete Genome and Plasmid Sequences for Rhodococcus fascians D188 and Draft Sequences for Rhodococcus Isolates PBTS 1 and PBTS 2.</title>
        <authorList>
            <person name="Stamler R.A."/>
            <person name="Vereecke D."/>
            <person name="Zhang Y."/>
            <person name="Schilkey F."/>
            <person name="Devitt N."/>
            <person name="Randall J.J."/>
        </authorList>
    </citation>
    <scope>NUCLEOTIDE SEQUENCE [LARGE SCALE GENOMIC DNA]</scope>
    <source>
        <strain evidence="2 3">PBTS2</strain>
    </source>
</reference>
<dbReference type="EMBL" id="CP015220">
    <property type="protein sequence ID" value="AMY21580.1"/>
    <property type="molecule type" value="Genomic_DNA"/>
</dbReference>
<dbReference type="AlphaFoldDB" id="A0A143QEU7"/>
<gene>
    <name evidence="2" type="ORF">A3Q41_00256</name>
</gene>
<organism evidence="2 3">
    <name type="scientific">Rhodococcoides fascians</name>
    <name type="common">Rhodococcus fascians</name>
    <dbReference type="NCBI Taxonomy" id="1828"/>
    <lineage>
        <taxon>Bacteria</taxon>
        <taxon>Bacillati</taxon>
        <taxon>Actinomycetota</taxon>
        <taxon>Actinomycetes</taxon>
        <taxon>Mycobacteriales</taxon>
        <taxon>Nocardiaceae</taxon>
        <taxon>Rhodococcoides</taxon>
    </lineage>
</organism>
<sequence>MISKAASNTVALVSWATVAVLVFDGFLSGILSVFFLPTYVGSVQFPISAVLGGIANVALVLAARKVAERPIWVASPLLGWFVAVVLCMFGGPGNDVLLLADWRTMLLIVAGAGPAGVLLFMFRMKAITASVRADPHSGARPRSSSGSAVR</sequence>
<keyword evidence="3" id="KW-1185">Reference proteome</keyword>
<evidence type="ECO:0000313" key="3">
    <source>
        <dbReference type="Proteomes" id="UP000076038"/>
    </source>
</evidence>
<protein>
    <recommendedName>
        <fullName evidence="4">Facilitated glucose transporter</fullName>
    </recommendedName>
</protein>
<keyword evidence="1" id="KW-1133">Transmembrane helix</keyword>
<dbReference type="PATRIC" id="fig|1653479.3.peg.255"/>
<feature type="transmembrane region" description="Helical" evidence="1">
    <location>
        <begin position="70"/>
        <end position="91"/>
    </location>
</feature>
<evidence type="ECO:0000256" key="1">
    <source>
        <dbReference type="SAM" id="Phobius"/>
    </source>
</evidence>
<feature type="transmembrane region" description="Helical" evidence="1">
    <location>
        <begin position="43"/>
        <end position="63"/>
    </location>
</feature>
<keyword evidence="1" id="KW-0812">Transmembrane</keyword>
<dbReference type="RefSeq" id="WP_048315971.1">
    <property type="nucleotide sequence ID" value="NZ_JASIRF010000002.1"/>
</dbReference>